<evidence type="ECO:0000313" key="2">
    <source>
        <dbReference type="Proteomes" id="UP000275408"/>
    </source>
</evidence>
<name>A0A3M6U5Y7_POCDA</name>
<accession>A0A3M6U5Y7</accession>
<organism evidence="1 2">
    <name type="scientific">Pocillopora damicornis</name>
    <name type="common">Cauliflower coral</name>
    <name type="synonym">Millepora damicornis</name>
    <dbReference type="NCBI Taxonomy" id="46731"/>
    <lineage>
        <taxon>Eukaryota</taxon>
        <taxon>Metazoa</taxon>
        <taxon>Cnidaria</taxon>
        <taxon>Anthozoa</taxon>
        <taxon>Hexacorallia</taxon>
        <taxon>Scleractinia</taxon>
        <taxon>Astrocoeniina</taxon>
        <taxon>Pocilloporidae</taxon>
        <taxon>Pocillopora</taxon>
    </lineage>
</organism>
<comment type="caution">
    <text evidence="1">The sequence shown here is derived from an EMBL/GenBank/DDBJ whole genome shotgun (WGS) entry which is preliminary data.</text>
</comment>
<proteinExistence type="predicted"/>
<sequence>MQRFVTDAYGNRNFDAFTARKIGESLQAVTASHANIKGTALIPTQKSATASETTNVLVLVRSCRLHQTRKIINPFPVMVRMERDQPRIQNQAFINNTESTLFAAFASKKK</sequence>
<protein>
    <submittedName>
        <fullName evidence="1">Uncharacterized protein</fullName>
    </submittedName>
</protein>
<dbReference type="EMBL" id="RCHS01002189">
    <property type="protein sequence ID" value="RMX49021.1"/>
    <property type="molecule type" value="Genomic_DNA"/>
</dbReference>
<reference evidence="1 2" key="1">
    <citation type="journal article" date="2018" name="Sci. Rep.">
        <title>Comparative analysis of the Pocillopora damicornis genome highlights role of immune system in coral evolution.</title>
        <authorList>
            <person name="Cunning R."/>
            <person name="Bay R.A."/>
            <person name="Gillette P."/>
            <person name="Baker A.C."/>
            <person name="Traylor-Knowles N."/>
        </authorList>
    </citation>
    <scope>NUCLEOTIDE SEQUENCE [LARGE SCALE GENOMIC DNA]</scope>
    <source>
        <strain evidence="1">RSMAS</strain>
        <tissue evidence="1">Whole animal</tissue>
    </source>
</reference>
<gene>
    <name evidence="1" type="ORF">pdam_00018099</name>
</gene>
<dbReference type="Proteomes" id="UP000275408">
    <property type="component" value="Unassembled WGS sequence"/>
</dbReference>
<dbReference type="AlphaFoldDB" id="A0A3M6U5Y7"/>
<evidence type="ECO:0000313" key="1">
    <source>
        <dbReference type="EMBL" id="RMX49021.1"/>
    </source>
</evidence>
<keyword evidence="2" id="KW-1185">Reference proteome</keyword>